<evidence type="ECO:0000313" key="2">
    <source>
        <dbReference type="EMBL" id="KAF2551987.1"/>
    </source>
</evidence>
<comment type="caution">
    <text evidence="2">The sequence shown here is derived from an EMBL/GenBank/DDBJ whole genome shotgun (WGS) entry which is preliminary data.</text>
</comment>
<evidence type="ECO:0000313" key="3">
    <source>
        <dbReference type="Proteomes" id="UP000712281"/>
    </source>
</evidence>
<dbReference type="EMBL" id="QGKW02001988">
    <property type="protein sequence ID" value="KAF2551987.1"/>
    <property type="molecule type" value="Genomic_DNA"/>
</dbReference>
<evidence type="ECO:0000256" key="1">
    <source>
        <dbReference type="SAM" id="MobiDB-lite"/>
    </source>
</evidence>
<gene>
    <name evidence="2" type="ORF">F2Q68_00035653</name>
</gene>
<sequence>MMFLFMFGSDVSSRQIKTDRRLIGGYCCIGLKWSERKQWSVQSAVLLIINGYCVLDRVGLTGRQAVDELNGGFGASMGGSERVLECECVLDAMAYANGTGFGALSMVSVLSVLDGWLETKPSLFVYLGMNGKEWSSKAGTYGRISRASLGRGKRTKDELAVRETGSGPFRRPLAVVSSAELGLGRFASGEVIVCGKRSKYLDLIGLVITQISGAFPTFHLLPAIRLSESEKGKGIVASLSPSIDRSSGPKLLDISGDVVDSIAGRLDGAVDVPGELGKNDEIAGTEIRTVDFWLNKETRKTLISQRSRISANTTRQAIRNRKREQDSSYSESAFERLQQGKCLGYESCRRDS</sequence>
<organism evidence="2 3">
    <name type="scientific">Brassica cretica</name>
    <name type="common">Mustard</name>
    <dbReference type="NCBI Taxonomy" id="69181"/>
    <lineage>
        <taxon>Eukaryota</taxon>
        <taxon>Viridiplantae</taxon>
        <taxon>Streptophyta</taxon>
        <taxon>Embryophyta</taxon>
        <taxon>Tracheophyta</taxon>
        <taxon>Spermatophyta</taxon>
        <taxon>Magnoliopsida</taxon>
        <taxon>eudicotyledons</taxon>
        <taxon>Gunneridae</taxon>
        <taxon>Pentapetalae</taxon>
        <taxon>rosids</taxon>
        <taxon>malvids</taxon>
        <taxon>Brassicales</taxon>
        <taxon>Brassicaceae</taxon>
        <taxon>Brassiceae</taxon>
        <taxon>Brassica</taxon>
    </lineage>
</organism>
<proteinExistence type="predicted"/>
<name>A0A8S9H6C6_BRACR</name>
<feature type="region of interest" description="Disordered" evidence="1">
    <location>
        <begin position="313"/>
        <end position="332"/>
    </location>
</feature>
<protein>
    <submittedName>
        <fullName evidence="2">Uncharacterized protein</fullName>
    </submittedName>
</protein>
<dbReference type="AlphaFoldDB" id="A0A8S9H6C6"/>
<reference evidence="2" key="1">
    <citation type="submission" date="2019-12" db="EMBL/GenBank/DDBJ databases">
        <title>Genome sequencing and annotation of Brassica cretica.</title>
        <authorList>
            <person name="Studholme D.J."/>
            <person name="Sarris P.F."/>
        </authorList>
    </citation>
    <scope>NUCLEOTIDE SEQUENCE</scope>
    <source>
        <strain evidence="2">PFS-001/15</strain>
        <tissue evidence="2">Leaf</tissue>
    </source>
</reference>
<dbReference type="Proteomes" id="UP000712281">
    <property type="component" value="Unassembled WGS sequence"/>
</dbReference>
<accession>A0A8S9H6C6</accession>